<evidence type="ECO:0008006" key="3">
    <source>
        <dbReference type="Google" id="ProtNLM"/>
    </source>
</evidence>
<reference evidence="1 2" key="1">
    <citation type="submission" date="2022-07" db="EMBL/GenBank/DDBJ databases">
        <title>Mucilaginibacter sp. JC4.</title>
        <authorList>
            <person name="Le V."/>
            <person name="Ko S.-R."/>
            <person name="Ahn C.-Y."/>
            <person name="Oh H.-M."/>
        </authorList>
    </citation>
    <scope>NUCLEOTIDE SEQUENCE [LARGE SCALE GENOMIC DNA]</scope>
    <source>
        <strain evidence="1 2">JC4</strain>
    </source>
</reference>
<organism evidence="1 2">
    <name type="scientific">Mucilaginibacter aquariorum</name>
    <dbReference type="NCBI Taxonomy" id="2967225"/>
    <lineage>
        <taxon>Bacteria</taxon>
        <taxon>Pseudomonadati</taxon>
        <taxon>Bacteroidota</taxon>
        <taxon>Sphingobacteriia</taxon>
        <taxon>Sphingobacteriales</taxon>
        <taxon>Sphingobacteriaceae</taxon>
        <taxon>Mucilaginibacter</taxon>
    </lineage>
</organism>
<protein>
    <recommendedName>
        <fullName evidence="3">LTD domain-containing protein</fullName>
    </recommendedName>
</protein>
<accession>A0ABT1T7G1</accession>
<dbReference type="RefSeq" id="WP_256540577.1">
    <property type="nucleotide sequence ID" value="NZ_JANHOH010000007.1"/>
</dbReference>
<keyword evidence="2" id="KW-1185">Reference proteome</keyword>
<comment type="caution">
    <text evidence="1">The sequence shown here is derived from an EMBL/GenBank/DDBJ whole genome shotgun (WGS) entry which is preliminary data.</text>
</comment>
<proteinExistence type="predicted"/>
<dbReference type="EMBL" id="JANHOH010000007">
    <property type="protein sequence ID" value="MCQ6960397.1"/>
    <property type="molecule type" value="Genomic_DNA"/>
</dbReference>
<name>A0ABT1T7G1_9SPHI</name>
<sequence>MSLKINAIHNHGDAKEEYVFLQATADIDLGNYAVVDRTFNKDGKLSNVHRHYFRFPTKLIKKGDYVSLRTSEGKPEVGKTKDDEPIHRFYWGSKAPIWNDANTEQAELLKVATVEYKNVPATVQSVAKK</sequence>
<evidence type="ECO:0000313" key="2">
    <source>
        <dbReference type="Proteomes" id="UP001204376"/>
    </source>
</evidence>
<gene>
    <name evidence="1" type="ORF">NPE20_20630</name>
</gene>
<evidence type="ECO:0000313" key="1">
    <source>
        <dbReference type="EMBL" id="MCQ6960397.1"/>
    </source>
</evidence>
<dbReference type="Proteomes" id="UP001204376">
    <property type="component" value="Unassembled WGS sequence"/>
</dbReference>